<dbReference type="GO" id="GO:0016740">
    <property type="term" value="F:transferase activity"/>
    <property type="evidence" value="ECO:0007669"/>
    <property type="project" value="UniProtKB-KW"/>
</dbReference>
<proteinExistence type="predicted"/>
<accession>A0A7S5UWF4</accession>
<sequence>MFNLKIDNPNLHSILESLSGKNIDYFHNNGNSGDSIISVAAYQTFDKFDIKVSAYNKPRAHKQTSDTLFIAGGGNLVSYYPDCERAIKEGMKKYDKIIVLPHSIRGKEELLKKMDKRFTVFTREVPSHEYVKSMVRSDVTVHLEHDMAFFMDVKAIFEDPTINEKANKFYINKLRSIGRGPEDVIGKDNYCFREDVEAVVEVKSSQNVDISHLFERGLDRTNSFIAANAFLKYIDASKSITTSRLHTGIGAAMCGTPATVFDNSYGKISSIYEFSMKDRGYNFRVGLIDEMRSIIERIED</sequence>
<protein>
    <submittedName>
        <fullName evidence="2">Polysaccharide pyruvyl transferase protein</fullName>
    </submittedName>
</protein>
<gene>
    <name evidence="2" type="ORF">EVB93_269</name>
</gene>
<keyword evidence="2" id="KW-0808">Transferase</keyword>
<dbReference type="Proteomes" id="UP000629603">
    <property type="component" value="Segment"/>
</dbReference>
<evidence type="ECO:0000313" key="2">
    <source>
        <dbReference type="EMBL" id="QIG71376.1"/>
    </source>
</evidence>
<reference evidence="2 3" key="1">
    <citation type="submission" date="2020-01" db="EMBL/GenBank/DDBJ databases">
        <title>Patterns of diversity and host range of bacteriophage communities associated with bean-nodulatin bacteria.</title>
        <authorList>
            <person name="Vann Cauwenberghe J."/>
            <person name="Santamaria R.I."/>
            <person name="Bustos P."/>
            <person name="Juarez S."/>
            <person name="Gonzalez V."/>
        </authorList>
    </citation>
    <scope>NUCLEOTIDE SEQUENCE [LARGE SCALE GENOMIC DNA]</scope>
</reference>
<dbReference type="InterPro" id="IPR007345">
    <property type="entry name" value="Polysacch_pyruvyl_Trfase"/>
</dbReference>
<dbReference type="EMBL" id="MN988521">
    <property type="protein sequence ID" value="QIG71376.1"/>
    <property type="molecule type" value="Genomic_DNA"/>
</dbReference>
<dbReference type="Pfam" id="PF04230">
    <property type="entry name" value="PS_pyruv_trans"/>
    <property type="match status" value="1"/>
</dbReference>
<organism evidence="2 3">
    <name type="scientific">Rhizobium phage RHph_TM30</name>
    <dbReference type="NCBI Taxonomy" id="2509764"/>
    <lineage>
        <taxon>Viruses</taxon>
        <taxon>Duplodnaviria</taxon>
        <taxon>Heunggongvirae</taxon>
        <taxon>Uroviricota</taxon>
        <taxon>Caudoviricetes</taxon>
        <taxon>Kleczkowskaviridae</taxon>
        <taxon>Cuauhnahuacvirus</taxon>
        <taxon>Cuauhnahuacvirus TM30</taxon>
    </lineage>
</organism>
<keyword evidence="3" id="KW-1185">Reference proteome</keyword>
<evidence type="ECO:0000259" key="1">
    <source>
        <dbReference type="Pfam" id="PF04230"/>
    </source>
</evidence>
<evidence type="ECO:0000313" key="3">
    <source>
        <dbReference type="Proteomes" id="UP000629603"/>
    </source>
</evidence>
<feature type="domain" description="Polysaccharide pyruvyl transferase" evidence="1">
    <location>
        <begin position="31"/>
        <end position="265"/>
    </location>
</feature>
<name>A0A7S5UWF4_9CAUD</name>